<feature type="compositionally biased region" description="Low complexity" evidence="1">
    <location>
        <begin position="360"/>
        <end position="369"/>
    </location>
</feature>
<dbReference type="EMBL" id="CP034183">
    <property type="protein sequence ID" value="AZI42177.1"/>
    <property type="molecule type" value="Genomic_DNA"/>
</dbReference>
<dbReference type="Proteomes" id="UP000276417">
    <property type="component" value="Chromosome 1"/>
</dbReference>
<organism evidence="3 4">
    <name type="scientific">Deinococcus psychrotolerans</name>
    <dbReference type="NCBI Taxonomy" id="2489213"/>
    <lineage>
        <taxon>Bacteria</taxon>
        <taxon>Thermotogati</taxon>
        <taxon>Deinococcota</taxon>
        <taxon>Deinococci</taxon>
        <taxon>Deinococcales</taxon>
        <taxon>Deinococcaceae</taxon>
        <taxon>Deinococcus</taxon>
    </lineage>
</organism>
<feature type="transmembrane region" description="Helical" evidence="2">
    <location>
        <begin position="588"/>
        <end position="608"/>
    </location>
</feature>
<dbReference type="AlphaFoldDB" id="A0A3G8YD60"/>
<dbReference type="KEGG" id="dph:EHF33_04960"/>
<feature type="compositionally biased region" description="Low complexity" evidence="1">
    <location>
        <begin position="450"/>
        <end position="475"/>
    </location>
</feature>
<keyword evidence="2" id="KW-0812">Transmembrane</keyword>
<sequence length="702" mass="71327">MKTVGPFVAARPLDSRASGSPARPVVTLHALDRLTGMPALVYLLPQFLEPLQLPNSPSLLPYLEAGQQGQQAYLACELPPHAGLASDPLQTALGGLRALNALHEAGLIHGGVEPYQLWEWDGVVRLAGAGLPWGEAAGALAAPEGGSSPAADLYALGVTLLRMGPLPVGLSDLLSPYPAQRPSARDALARMNAGPPLPSEPGPLMVQAPLHPRTEPVRAEPVILPLIADPDEPVGAQNAAVHNHSVPILSWDEVDIPESSLSTLGAAELAPLAQEQPPSQTTPEAGQSELLDFLAAFPNGEEAAHLPVAGASPVQGADLPAADSVMAESLPVAGEAPSRVPDEASPDEAPIESVSGTGTSAEPASSAVSPEPPHSLDDSAAVLESAETIFLAWPSQPEDASLPAEPLSHEPASDEPMPTTPQTPEPASEPHDSAAGQTIILAAEPPPLNVPNSSAAPSPAAELAASTSTQSAAEQPTDAQPDLGQPDSIEPSRVPTPESTQPDESRSGDLPAPTAVSPRQLRPVKIGWSQDGSWQVKKGAREGGNQLAGAGGVVGSTVAPASDAGDSLTPFVRQTSAAPAASGRFNPLWLLLLVMALVLVVVLARTAFRSSSAALSASACCTVSARVVGSSGQSLSAPVRVSVSSAPVGSRLSAGTLVGQAPGPLALDVPGAYALKVEGDGYAAQTVNVTVPATQPLTITLQ</sequence>
<accession>A0A3G8YD60</accession>
<feature type="region of interest" description="Disordered" evidence="1">
    <location>
        <begin position="397"/>
        <end position="524"/>
    </location>
</feature>
<gene>
    <name evidence="3" type="ORF">EHF33_04960</name>
</gene>
<evidence type="ECO:0000256" key="2">
    <source>
        <dbReference type="SAM" id="Phobius"/>
    </source>
</evidence>
<keyword evidence="4" id="KW-1185">Reference proteome</keyword>
<reference evidence="3 4" key="1">
    <citation type="submission" date="2018-11" db="EMBL/GenBank/DDBJ databases">
        <title>Deinococcus shelandsis sp. nov., isolated from South Shetland Islands soil of Antarctica.</title>
        <authorList>
            <person name="Tian J."/>
        </authorList>
    </citation>
    <scope>NUCLEOTIDE SEQUENCE [LARGE SCALE GENOMIC DNA]</scope>
    <source>
        <strain evidence="3 4">S14-83T</strain>
    </source>
</reference>
<dbReference type="Gene3D" id="1.10.510.10">
    <property type="entry name" value="Transferase(Phosphotransferase) domain 1"/>
    <property type="match status" value="1"/>
</dbReference>
<feature type="region of interest" description="Disordered" evidence="1">
    <location>
        <begin position="333"/>
        <end position="377"/>
    </location>
</feature>
<name>A0A3G8YD60_9DEIO</name>
<proteinExistence type="predicted"/>
<dbReference type="RefSeq" id="WP_124868422.1">
    <property type="nucleotide sequence ID" value="NZ_CP034183.1"/>
</dbReference>
<evidence type="ECO:0000313" key="4">
    <source>
        <dbReference type="Proteomes" id="UP000276417"/>
    </source>
</evidence>
<dbReference type="SUPFAM" id="SSF56112">
    <property type="entry name" value="Protein kinase-like (PK-like)"/>
    <property type="match status" value="1"/>
</dbReference>
<dbReference type="InterPro" id="IPR011009">
    <property type="entry name" value="Kinase-like_dom_sf"/>
</dbReference>
<protein>
    <submittedName>
        <fullName evidence="3">PEGA domain-containing protein</fullName>
    </submittedName>
</protein>
<evidence type="ECO:0000256" key="1">
    <source>
        <dbReference type="SAM" id="MobiDB-lite"/>
    </source>
</evidence>
<keyword evidence="2" id="KW-0472">Membrane</keyword>
<dbReference type="OrthoDB" id="74300at2"/>
<keyword evidence="2" id="KW-1133">Transmembrane helix</keyword>
<evidence type="ECO:0000313" key="3">
    <source>
        <dbReference type="EMBL" id="AZI42177.1"/>
    </source>
</evidence>